<protein>
    <submittedName>
        <fullName evidence="4">TIGR01777 family protein</fullName>
    </submittedName>
</protein>
<evidence type="ECO:0000313" key="5">
    <source>
        <dbReference type="Proteomes" id="UP000286402"/>
    </source>
</evidence>
<evidence type="ECO:0000256" key="1">
    <source>
        <dbReference type="ARBA" id="ARBA00009353"/>
    </source>
</evidence>
<dbReference type="PANTHER" id="PTHR11092:SF0">
    <property type="entry name" value="EPIMERASE FAMILY PROTEIN SDR39U1"/>
    <property type="match status" value="1"/>
</dbReference>
<dbReference type="EMBL" id="MCAQ01000002">
    <property type="protein sequence ID" value="RKF41151.1"/>
    <property type="molecule type" value="Genomic_DNA"/>
</dbReference>
<dbReference type="Proteomes" id="UP000286402">
    <property type="component" value="Unassembled WGS sequence"/>
</dbReference>
<name>A0A420G7I6_9SPHI</name>
<proteinExistence type="inferred from homology"/>
<accession>A0A420G7I6</accession>
<dbReference type="Pfam" id="PF01370">
    <property type="entry name" value="Epimerase"/>
    <property type="match status" value="1"/>
</dbReference>
<keyword evidence="5" id="KW-1185">Reference proteome</keyword>
<feature type="domain" description="NAD-dependent epimerase/dehydratase" evidence="2">
    <location>
        <begin position="4"/>
        <end position="207"/>
    </location>
</feature>
<evidence type="ECO:0000259" key="2">
    <source>
        <dbReference type="Pfam" id="PF01370"/>
    </source>
</evidence>
<dbReference type="PANTHER" id="PTHR11092">
    <property type="entry name" value="SUGAR NUCLEOTIDE EPIMERASE RELATED"/>
    <property type="match status" value="1"/>
</dbReference>
<dbReference type="Gene3D" id="3.40.50.720">
    <property type="entry name" value="NAD(P)-binding Rossmann-like Domain"/>
    <property type="match status" value="1"/>
</dbReference>
<dbReference type="InterPro" id="IPR001509">
    <property type="entry name" value="Epimerase_deHydtase"/>
</dbReference>
<dbReference type="InterPro" id="IPR036291">
    <property type="entry name" value="NAD(P)-bd_dom_sf"/>
</dbReference>
<feature type="domain" description="DUF1731" evidence="3">
    <location>
        <begin position="244"/>
        <end position="292"/>
    </location>
</feature>
<dbReference type="Pfam" id="PF08338">
    <property type="entry name" value="DUF1731"/>
    <property type="match status" value="1"/>
</dbReference>
<sequence>MNKIVIAGGTGFVGQYLSERFRTLGYQVIIIGRRPGNILWTDRSAISDSLENAAMLINLAGKSVNCRYNEKNKAEIFSSRTATTTLLGELIASCTNPPKLWLNASTATIYRHAEDRPMTESSGEIGTGFSVDVATLWEKTFFDFKSEKTRQVALRMAIVLGADGGVILPFKNLVRAGLGGIQGNGQQYFSWIHIEDLFQLILFLKGHEDLDGVVNCAAPNPIMNKTFMATFRQVMNRKIGLPSPKWLLEIGAALIGTETELLLKSRWVLPERLENSGFTFQFPTISTALQDILQRG</sequence>
<dbReference type="CDD" id="cd05242">
    <property type="entry name" value="SDR_a8"/>
    <property type="match status" value="1"/>
</dbReference>
<gene>
    <name evidence="4" type="ORF">BCY89_22320</name>
</gene>
<dbReference type="AlphaFoldDB" id="A0A420G7I6"/>
<evidence type="ECO:0000259" key="3">
    <source>
        <dbReference type="Pfam" id="PF08338"/>
    </source>
</evidence>
<dbReference type="InterPro" id="IPR010099">
    <property type="entry name" value="SDR39U1"/>
</dbReference>
<comment type="similarity">
    <text evidence="1">Belongs to the NAD(P)-dependent epimerase/dehydratase family. SDR39U1 subfamily.</text>
</comment>
<dbReference type="SUPFAM" id="SSF51735">
    <property type="entry name" value="NAD(P)-binding Rossmann-fold domains"/>
    <property type="match status" value="1"/>
</dbReference>
<organism evidence="4 5">
    <name type="scientific">Sphingobacterium siyangense</name>
    <dbReference type="NCBI Taxonomy" id="459529"/>
    <lineage>
        <taxon>Bacteria</taxon>
        <taxon>Pseudomonadati</taxon>
        <taxon>Bacteroidota</taxon>
        <taxon>Sphingobacteriia</taxon>
        <taxon>Sphingobacteriales</taxon>
        <taxon>Sphingobacteriaceae</taxon>
        <taxon>Sphingobacterium</taxon>
    </lineage>
</organism>
<dbReference type="InterPro" id="IPR013549">
    <property type="entry name" value="DUF1731"/>
</dbReference>
<reference evidence="4 5" key="1">
    <citation type="submission" date="2016-07" db="EMBL/GenBank/DDBJ databases">
        <title>Genome analysis of Sphingobacterium siyangense T12B17.</title>
        <authorList>
            <person name="Xu D."/>
            <person name="Su Y."/>
            <person name="Zheng S."/>
        </authorList>
    </citation>
    <scope>NUCLEOTIDE SEQUENCE [LARGE SCALE GENOMIC DNA]</scope>
    <source>
        <strain evidence="4 5">T12B17</strain>
    </source>
</reference>
<dbReference type="RefSeq" id="WP_120333177.1">
    <property type="nucleotide sequence ID" value="NZ_MCAQ01000002.1"/>
</dbReference>
<evidence type="ECO:0000313" key="4">
    <source>
        <dbReference type="EMBL" id="RKF41151.1"/>
    </source>
</evidence>
<comment type="caution">
    <text evidence="4">The sequence shown here is derived from an EMBL/GenBank/DDBJ whole genome shotgun (WGS) entry which is preliminary data.</text>
</comment>
<dbReference type="NCBIfam" id="TIGR01777">
    <property type="entry name" value="yfcH"/>
    <property type="match status" value="1"/>
</dbReference>